<evidence type="ECO:0000313" key="2">
    <source>
        <dbReference type="EMBL" id="MDL9978630.1"/>
    </source>
</evidence>
<proteinExistence type="predicted"/>
<feature type="compositionally biased region" description="Basic and acidic residues" evidence="1">
    <location>
        <begin position="43"/>
        <end position="62"/>
    </location>
</feature>
<keyword evidence="3" id="KW-1185">Reference proteome</keyword>
<organism evidence="2 3">
    <name type="scientific">Microbacterium candidum</name>
    <dbReference type="NCBI Taxonomy" id="3041922"/>
    <lineage>
        <taxon>Bacteria</taxon>
        <taxon>Bacillati</taxon>
        <taxon>Actinomycetota</taxon>
        <taxon>Actinomycetes</taxon>
        <taxon>Micrococcales</taxon>
        <taxon>Microbacteriaceae</taxon>
        <taxon>Microbacterium</taxon>
    </lineage>
</organism>
<dbReference type="EMBL" id="JASXSZ010000001">
    <property type="protein sequence ID" value="MDL9978630.1"/>
    <property type="molecule type" value="Genomic_DNA"/>
</dbReference>
<comment type="caution">
    <text evidence="2">The sequence shown here is derived from an EMBL/GenBank/DDBJ whole genome shotgun (WGS) entry which is preliminary data.</text>
</comment>
<dbReference type="RefSeq" id="WP_286287206.1">
    <property type="nucleotide sequence ID" value="NZ_JASXSZ010000001.1"/>
</dbReference>
<sequence length="62" mass="6889">MMSKQVETVSAVSGGLSTADEKSKLVHGEDFDYPTQFALLSNHRKEPNERTQLGERAPRPSE</sequence>
<feature type="region of interest" description="Disordered" evidence="1">
    <location>
        <begin position="39"/>
        <end position="62"/>
    </location>
</feature>
<name>A0ABT7MW35_9MICO</name>
<protein>
    <submittedName>
        <fullName evidence="2">Uncharacterized protein</fullName>
    </submittedName>
</protein>
<reference evidence="2 3" key="1">
    <citation type="submission" date="2023-06" db="EMBL/GenBank/DDBJ databases">
        <title>Microbacterium sp. nov., isolated from a waste landfill.</title>
        <authorList>
            <person name="Wen W."/>
        </authorList>
    </citation>
    <scope>NUCLEOTIDE SEQUENCE [LARGE SCALE GENOMIC DNA]</scope>
    <source>
        <strain evidence="2 3">ASV49</strain>
    </source>
</reference>
<dbReference type="Proteomes" id="UP001235064">
    <property type="component" value="Unassembled WGS sequence"/>
</dbReference>
<evidence type="ECO:0000256" key="1">
    <source>
        <dbReference type="SAM" id="MobiDB-lite"/>
    </source>
</evidence>
<gene>
    <name evidence="2" type="ORF">QSV35_04745</name>
</gene>
<evidence type="ECO:0000313" key="3">
    <source>
        <dbReference type="Proteomes" id="UP001235064"/>
    </source>
</evidence>
<accession>A0ABT7MW35</accession>